<gene>
    <name evidence="6" type="ORF">SAMN02982922_5031</name>
</gene>
<evidence type="ECO:0000256" key="2">
    <source>
        <dbReference type="ARBA" id="ARBA00023027"/>
    </source>
</evidence>
<feature type="domain" description="6-phosphogluconate dehydrogenase NADP-binding" evidence="4">
    <location>
        <begin position="2"/>
        <end position="160"/>
    </location>
</feature>
<dbReference type="GO" id="GO:0016616">
    <property type="term" value="F:oxidoreductase activity, acting on the CH-OH group of donors, NAD or NADP as acceptor"/>
    <property type="evidence" value="ECO:0007669"/>
    <property type="project" value="TreeGrafter"/>
</dbReference>
<dbReference type="Gene3D" id="1.10.1040.10">
    <property type="entry name" value="N-(1-d-carboxylethyl)-l-norvaline Dehydrogenase, domain 2"/>
    <property type="match status" value="1"/>
</dbReference>
<dbReference type="InterPro" id="IPR002204">
    <property type="entry name" value="3-OH-isobutyrate_DH-rel_CS"/>
</dbReference>
<dbReference type="PANTHER" id="PTHR22981">
    <property type="entry name" value="3-HYDROXYISOBUTYRATE DEHYDROGENASE-RELATED"/>
    <property type="match status" value="1"/>
</dbReference>
<evidence type="ECO:0000256" key="1">
    <source>
        <dbReference type="ARBA" id="ARBA00023002"/>
    </source>
</evidence>
<keyword evidence="7" id="KW-1185">Reference proteome</keyword>
<dbReference type="InterPro" id="IPR029154">
    <property type="entry name" value="HIBADH-like_NADP-bd"/>
</dbReference>
<dbReference type="InterPro" id="IPR013328">
    <property type="entry name" value="6PGD_dom2"/>
</dbReference>
<feature type="domain" description="3-hydroxyisobutyrate dehydrogenase-like NAD-binding" evidence="5">
    <location>
        <begin position="164"/>
        <end position="284"/>
    </location>
</feature>
<dbReference type="InterPro" id="IPR015815">
    <property type="entry name" value="HIBADH-related"/>
</dbReference>
<dbReference type="GO" id="GO:0050661">
    <property type="term" value="F:NADP binding"/>
    <property type="evidence" value="ECO:0007669"/>
    <property type="project" value="InterPro"/>
</dbReference>
<protein>
    <submittedName>
        <fullName evidence="6">3-hydroxyisobutyrate dehydrogenase</fullName>
    </submittedName>
</protein>
<dbReference type="Pfam" id="PF03446">
    <property type="entry name" value="NAD_binding_2"/>
    <property type="match status" value="1"/>
</dbReference>
<reference evidence="6 7" key="1">
    <citation type="submission" date="2017-04" db="EMBL/GenBank/DDBJ databases">
        <authorList>
            <person name="Afonso C.L."/>
            <person name="Miller P.J."/>
            <person name="Scott M.A."/>
            <person name="Spackman E."/>
            <person name="Goraichik I."/>
            <person name="Dimitrov K.M."/>
            <person name="Suarez D.L."/>
            <person name="Swayne D.E."/>
        </authorList>
    </citation>
    <scope>NUCLEOTIDE SEQUENCE [LARGE SCALE GENOMIC DNA]</scope>
    <source>
        <strain evidence="6 7">B5P</strain>
    </source>
</reference>
<dbReference type="PROSITE" id="PS00895">
    <property type="entry name" value="3_HYDROXYISOBUT_DH"/>
    <property type="match status" value="1"/>
</dbReference>
<sequence>MTIGIIGLGGMGGGMAARLLGLGRSVTGYDISAERMAAFTALGGEPATSARDVADRANLAIACLPSEAASFAAAFGADGAAGGSALRTYVEMSTLGKEAMEHIAGKLHASGIGFLDAPISGGPKRAHQGTLTAIVAGRPDTRATAMDTLNLLAEHVFEVGDVPGQAQVVKLVNNMLSITAFVASCEAVSIGVKAGLDARTMIDVINASTGRNSATVDKFPAAILPRTFKYGGPLSIGVKDSQLFLKLARSTQMPAFVGSTVANLFALVADQLGPEADYSNTIKVFEAWGGGIVVGDAE</sequence>
<dbReference type="RefSeq" id="WP_085466668.1">
    <property type="nucleotide sequence ID" value="NZ_FXBL01000004.1"/>
</dbReference>
<dbReference type="GO" id="GO:0016054">
    <property type="term" value="P:organic acid catabolic process"/>
    <property type="evidence" value="ECO:0007669"/>
    <property type="project" value="UniProtKB-ARBA"/>
</dbReference>
<organism evidence="6 7">
    <name type="scientific">Mesorhizobium australicum</name>
    <dbReference type="NCBI Taxonomy" id="536018"/>
    <lineage>
        <taxon>Bacteria</taxon>
        <taxon>Pseudomonadati</taxon>
        <taxon>Pseudomonadota</taxon>
        <taxon>Alphaproteobacteria</taxon>
        <taxon>Hyphomicrobiales</taxon>
        <taxon>Phyllobacteriaceae</taxon>
        <taxon>Mesorhizobium</taxon>
    </lineage>
</organism>
<dbReference type="Gene3D" id="3.40.50.720">
    <property type="entry name" value="NAD(P)-binding Rossmann-like Domain"/>
    <property type="match status" value="1"/>
</dbReference>
<dbReference type="PANTHER" id="PTHR22981:SF7">
    <property type="entry name" value="3-HYDROXYISOBUTYRATE DEHYDROGENASE, MITOCHONDRIAL"/>
    <property type="match status" value="1"/>
</dbReference>
<dbReference type="OrthoDB" id="9812907at2"/>
<keyword evidence="1" id="KW-0560">Oxidoreductase</keyword>
<dbReference type="SUPFAM" id="SSF48179">
    <property type="entry name" value="6-phosphogluconate dehydrogenase C-terminal domain-like"/>
    <property type="match status" value="1"/>
</dbReference>
<evidence type="ECO:0000313" key="7">
    <source>
        <dbReference type="Proteomes" id="UP000193083"/>
    </source>
</evidence>
<dbReference type="EMBL" id="FXBL01000004">
    <property type="protein sequence ID" value="SMH54129.1"/>
    <property type="molecule type" value="Genomic_DNA"/>
</dbReference>
<evidence type="ECO:0000259" key="5">
    <source>
        <dbReference type="Pfam" id="PF14833"/>
    </source>
</evidence>
<feature type="active site" evidence="3">
    <location>
        <position position="170"/>
    </location>
</feature>
<dbReference type="Proteomes" id="UP000193083">
    <property type="component" value="Unassembled WGS sequence"/>
</dbReference>
<accession>A0A1X7PQ79</accession>
<evidence type="ECO:0000256" key="3">
    <source>
        <dbReference type="PIRSR" id="PIRSR000103-1"/>
    </source>
</evidence>
<dbReference type="AlphaFoldDB" id="A0A1X7PQ79"/>
<dbReference type="PIRSF" id="PIRSF000103">
    <property type="entry name" value="HIBADH"/>
    <property type="match status" value="1"/>
</dbReference>
<dbReference type="InterPro" id="IPR036291">
    <property type="entry name" value="NAD(P)-bd_dom_sf"/>
</dbReference>
<keyword evidence="2" id="KW-0520">NAD</keyword>
<dbReference type="GO" id="GO:0051287">
    <property type="term" value="F:NAD binding"/>
    <property type="evidence" value="ECO:0007669"/>
    <property type="project" value="InterPro"/>
</dbReference>
<dbReference type="Pfam" id="PF14833">
    <property type="entry name" value="NAD_binding_11"/>
    <property type="match status" value="1"/>
</dbReference>
<dbReference type="InterPro" id="IPR008927">
    <property type="entry name" value="6-PGluconate_DH-like_C_sf"/>
</dbReference>
<evidence type="ECO:0000259" key="4">
    <source>
        <dbReference type="Pfam" id="PF03446"/>
    </source>
</evidence>
<dbReference type="SUPFAM" id="SSF51735">
    <property type="entry name" value="NAD(P)-binding Rossmann-fold domains"/>
    <property type="match status" value="1"/>
</dbReference>
<evidence type="ECO:0000313" key="6">
    <source>
        <dbReference type="EMBL" id="SMH54129.1"/>
    </source>
</evidence>
<dbReference type="InterPro" id="IPR006115">
    <property type="entry name" value="6PGDH_NADP-bd"/>
</dbReference>
<proteinExistence type="predicted"/>
<name>A0A1X7PQ79_9HYPH</name>